<dbReference type="GO" id="GO:0051287">
    <property type="term" value="F:NAD binding"/>
    <property type="evidence" value="ECO:0007669"/>
    <property type="project" value="InterPro"/>
</dbReference>
<dbReference type="EMBL" id="QAAD01000008">
    <property type="protein sequence ID" value="PTN08468.1"/>
    <property type="molecule type" value="Genomic_DNA"/>
</dbReference>
<feature type="binding site" evidence="9">
    <location>
        <position position="136"/>
    </location>
    <ligand>
        <name>a divalent metal cation</name>
        <dbReference type="ChEBI" id="CHEBI:60240"/>
    </ligand>
</feature>
<feature type="domain" description="Malic enzyme NAD-binding" evidence="11">
    <location>
        <begin position="163"/>
        <end position="399"/>
    </location>
</feature>
<dbReference type="Gene3D" id="3.40.50.10750">
    <property type="entry name" value="Isocitrate/Isopropylmalate dehydrogenase-like"/>
    <property type="match status" value="1"/>
</dbReference>
<dbReference type="InterPro" id="IPR045213">
    <property type="entry name" value="Malic_NAD-bd_bact_type"/>
</dbReference>
<dbReference type="InterPro" id="IPR042113">
    <property type="entry name" value="P_AcTrfase_dom1"/>
</dbReference>
<dbReference type="InterPro" id="IPR002505">
    <property type="entry name" value="PTA_PTB"/>
</dbReference>
<feature type="domain" description="Malic enzyme N-terminal" evidence="12">
    <location>
        <begin position="18"/>
        <end position="151"/>
    </location>
</feature>
<dbReference type="GO" id="GO:0006108">
    <property type="term" value="P:malate metabolic process"/>
    <property type="evidence" value="ECO:0007669"/>
    <property type="project" value="InterPro"/>
</dbReference>
<comment type="similarity">
    <text evidence="4">In the C-terminal section; belongs to the phosphate acetyltransferase and butyryltransferase family.</text>
</comment>
<dbReference type="GO" id="GO:0004470">
    <property type="term" value="F:malic enzyme activity"/>
    <property type="evidence" value="ECO:0007669"/>
    <property type="project" value="InterPro"/>
</dbReference>
<dbReference type="Proteomes" id="UP000243525">
    <property type="component" value="Unassembled WGS sequence"/>
</dbReference>
<dbReference type="InterPro" id="IPR012301">
    <property type="entry name" value="Malic_N_dom"/>
</dbReference>
<feature type="binding site" evidence="10">
    <location>
        <position position="286"/>
    </location>
    <ligand>
        <name>a divalent metal cation</name>
        <dbReference type="ChEBI" id="CHEBI:60240"/>
    </ligand>
</feature>
<evidence type="ECO:0000313" key="13">
    <source>
        <dbReference type="EMBL" id="PTN08468.1"/>
    </source>
</evidence>
<dbReference type="InterPro" id="IPR042112">
    <property type="entry name" value="P_AcTrfase_dom2"/>
</dbReference>
<dbReference type="SUPFAM" id="SSF53659">
    <property type="entry name" value="Isocitrate/Isopropylmalate dehydrogenase-like"/>
    <property type="match status" value="1"/>
</dbReference>
<comment type="cofactor">
    <cofactor evidence="1">
        <name>Mn(2+)</name>
        <dbReference type="ChEBI" id="CHEBI:29035"/>
    </cofactor>
</comment>
<dbReference type="GO" id="GO:0046872">
    <property type="term" value="F:metal ion binding"/>
    <property type="evidence" value="ECO:0007669"/>
    <property type="project" value="UniProtKB-KW"/>
</dbReference>
<comment type="similarity">
    <text evidence="3">In the N-terminal section; belongs to the malic enzymes family.</text>
</comment>
<dbReference type="FunFam" id="3.40.50.720:FF:000095">
    <property type="entry name" value="NADP-dependent malic enzyme"/>
    <property type="match status" value="1"/>
</dbReference>
<sequence length="762" mass="83515">MSDQLKKDALQYHVQGRPGKIEVVPTKPYSTQKDLALAYSPGVAAPCLEIADKPEDAYNYTAKGNLVAVISNGTAVLGLGNIGALAGKPVMEGKGLLFKTFADIDVFDIEMDTEDVDKFIETVKIIAPTFGGINLEDIKAPQCFEIEERLKAALDIPVMHDDQHGTAIISSAAFLNALEIAGKKIEDVQVVVNGAGASAMACSRLYFSLGVKRENLVMCDSKGVIHESRTDLNKMKREFATTRNVHTLEGAMRGADMFLGLSVADILTAEMIQSMNETPIVFALANPDPEIAYEKAIASRPDIIFATGRSDYPNQVNNVLGFPYIFRGALDVRAKAINEEMKIAAVKALATLAKEPVPEIVSTAYNQNTISFGREYLIPKPLDPRLISTISTAVAKAAVESGVARKTLTNWEAYSDELDRRLGHDNSLIRTIRERIKNSGKRLVLPEGSRLNVLQAAQAMLQEGIATPILLGNRTRIQQLAKENKIDLEGAQILEFYSAEGAEQRERYAQALFEKRQRQGVTLQEANRMMYANEYFGIMMVEMGDADAFVSGYATKYSDTIRPIKQIIGTNNPGQQIAGMYMVMTKRGPIFLADTTIINPNPDAEALKEITLLVNRTVGRFNIEPAIALLSHSNFGSTEPGDPAVPRKAVELLHQQHPEVLVDGEIQANFALNKKLRMEKFPFAKWGDRNVNTLIFPSHGTANITHKLLHELSGSEIIGPILLGIEKPVHVLPMESTVREIVNMATIAVLDAIFIKESSGQA</sequence>
<dbReference type="Gene3D" id="3.40.50.10380">
    <property type="entry name" value="Malic enzyme, N-terminal domain"/>
    <property type="match status" value="1"/>
</dbReference>
<keyword evidence="5 9" id="KW-0479">Metal-binding</keyword>
<dbReference type="AlphaFoldDB" id="A0A2T5C1L3"/>
<name>A0A2T5C1L3_9BACT</name>
<dbReference type="OrthoDB" id="9805787at2"/>
<evidence type="ECO:0000256" key="3">
    <source>
        <dbReference type="ARBA" id="ARBA00007686"/>
    </source>
</evidence>
<feature type="binding site" evidence="10">
    <location>
        <begin position="76"/>
        <end position="83"/>
    </location>
    <ligand>
        <name>NADP(+)</name>
        <dbReference type="ChEBI" id="CHEBI:58349"/>
    </ligand>
</feature>
<dbReference type="Gene3D" id="3.40.50.10950">
    <property type="match status" value="1"/>
</dbReference>
<keyword evidence="7" id="KW-0511">Multifunctional enzyme</keyword>
<dbReference type="Pfam" id="PF01515">
    <property type="entry name" value="PTA_PTB"/>
    <property type="match status" value="1"/>
</dbReference>
<evidence type="ECO:0000256" key="8">
    <source>
        <dbReference type="PIRSR" id="PIRSR036684-1"/>
    </source>
</evidence>
<gene>
    <name evidence="13" type="ORF">C8N47_10825</name>
</gene>
<dbReference type="PANTHER" id="PTHR43237">
    <property type="entry name" value="NADP-DEPENDENT MALIC ENZYME"/>
    <property type="match status" value="1"/>
</dbReference>
<dbReference type="CDD" id="cd05311">
    <property type="entry name" value="NAD_bind_2_malic_enz"/>
    <property type="match status" value="1"/>
</dbReference>
<dbReference type="GO" id="GO:0016746">
    <property type="term" value="F:acyltransferase activity"/>
    <property type="evidence" value="ECO:0007669"/>
    <property type="project" value="InterPro"/>
</dbReference>
<evidence type="ECO:0000256" key="6">
    <source>
        <dbReference type="ARBA" id="ARBA00023002"/>
    </source>
</evidence>
<evidence type="ECO:0000259" key="12">
    <source>
        <dbReference type="SMART" id="SM01274"/>
    </source>
</evidence>
<proteinExistence type="inferred from homology"/>
<keyword evidence="10" id="KW-0521">NADP</keyword>
<dbReference type="InterPro" id="IPR012188">
    <property type="entry name" value="ME_PTA"/>
</dbReference>
<dbReference type="InterPro" id="IPR012302">
    <property type="entry name" value="Malic_NAD-bd"/>
</dbReference>
<evidence type="ECO:0000313" key="14">
    <source>
        <dbReference type="Proteomes" id="UP000243525"/>
    </source>
</evidence>
<feature type="active site" description="Proton acceptor" evidence="8">
    <location>
        <position position="94"/>
    </location>
</feature>
<protein>
    <submittedName>
        <fullName evidence="13">Allosteric NADP-dependent malic enzyme</fullName>
    </submittedName>
</protein>
<reference evidence="13 14" key="1">
    <citation type="submission" date="2018-04" db="EMBL/GenBank/DDBJ databases">
        <title>Genomic Encyclopedia of Archaeal and Bacterial Type Strains, Phase II (KMG-II): from individual species to whole genera.</title>
        <authorList>
            <person name="Goeker M."/>
        </authorList>
    </citation>
    <scope>NUCLEOTIDE SEQUENCE [LARGE SCALE GENOMIC DNA]</scope>
    <source>
        <strain evidence="13 14">DSM 28823</strain>
    </source>
</reference>
<dbReference type="InterPro" id="IPR036291">
    <property type="entry name" value="NAD(P)-bd_dom_sf"/>
</dbReference>
<keyword evidence="14" id="KW-1185">Reference proteome</keyword>
<feature type="binding site" evidence="10">
    <location>
        <position position="162"/>
    </location>
    <ligand>
        <name>a divalent metal cation</name>
        <dbReference type="ChEBI" id="CHEBI:60240"/>
    </ligand>
</feature>
<feature type="binding site" evidence="9">
    <location>
        <position position="137"/>
    </location>
    <ligand>
        <name>a divalent metal cation</name>
        <dbReference type="ChEBI" id="CHEBI:60240"/>
    </ligand>
</feature>
<dbReference type="Pfam" id="PF00390">
    <property type="entry name" value="malic"/>
    <property type="match status" value="1"/>
</dbReference>
<evidence type="ECO:0000256" key="4">
    <source>
        <dbReference type="ARBA" id="ARBA00008756"/>
    </source>
</evidence>
<dbReference type="PANTHER" id="PTHR43237:SF4">
    <property type="entry name" value="NADP-DEPENDENT MALIC ENZYME"/>
    <property type="match status" value="1"/>
</dbReference>
<evidence type="ECO:0000256" key="2">
    <source>
        <dbReference type="ARBA" id="ARBA00001946"/>
    </source>
</evidence>
<keyword evidence="6" id="KW-0560">Oxidoreductase</keyword>
<dbReference type="InterPro" id="IPR051674">
    <property type="entry name" value="Malate_Decarboxylase"/>
</dbReference>
<evidence type="ECO:0000259" key="11">
    <source>
        <dbReference type="SMART" id="SM00919"/>
    </source>
</evidence>
<evidence type="ECO:0000256" key="5">
    <source>
        <dbReference type="ARBA" id="ARBA00022723"/>
    </source>
</evidence>
<evidence type="ECO:0000256" key="1">
    <source>
        <dbReference type="ARBA" id="ARBA00001936"/>
    </source>
</evidence>
<dbReference type="PIRSF" id="PIRSF036684">
    <property type="entry name" value="ME_PTA"/>
    <property type="match status" value="1"/>
</dbReference>
<organism evidence="13 14">
    <name type="scientific">Mangrovibacterium marinum</name>
    <dbReference type="NCBI Taxonomy" id="1639118"/>
    <lineage>
        <taxon>Bacteria</taxon>
        <taxon>Pseudomonadati</taxon>
        <taxon>Bacteroidota</taxon>
        <taxon>Bacteroidia</taxon>
        <taxon>Marinilabiliales</taxon>
        <taxon>Prolixibacteraceae</taxon>
        <taxon>Mangrovibacterium</taxon>
    </lineage>
</organism>
<evidence type="ECO:0000256" key="9">
    <source>
        <dbReference type="PIRSR" id="PIRSR036684-2"/>
    </source>
</evidence>
<accession>A0A2T5C1L3</accession>
<comment type="caution">
    <text evidence="13">The sequence shown here is derived from an EMBL/GenBank/DDBJ whole genome shotgun (WGS) entry which is preliminary data.</text>
</comment>
<evidence type="ECO:0000256" key="7">
    <source>
        <dbReference type="ARBA" id="ARBA00023268"/>
    </source>
</evidence>
<dbReference type="FunFam" id="3.40.50.10380:FF:000003">
    <property type="entry name" value="NADP-dependent malic enzyme"/>
    <property type="match status" value="1"/>
</dbReference>
<dbReference type="GO" id="GO:0016616">
    <property type="term" value="F:oxidoreductase activity, acting on the CH-OH group of donors, NAD or NADP as acceptor"/>
    <property type="evidence" value="ECO:0007669"/>
    <property type="project" value="InterPro"/>
</dbReference>
<dbReference type="InterPro" id="IPR046346">
    <property type="entry name" value="Aminoacid_DH-like_N_sf"/>
</dbReference>
<dbReference type="SUPFAM" id="SSF51735">
    <property type="entry name" value="NAD(P)-binding Rossmann-fold domains"/>
    <property type="match status" value="1"/>
</dbReference>
<evidence type="ECO:0000256" key="10">
    <source>
        <dbReference type="PIRSR" id="PIRSR036684-3"/>
    </source>
</evidence>
<dbReference type="SMART" id="SM00919">
    <property type="entry name" value="Malic_M"/>
    <property type="match status" value="1"/>
</dbReference>
<dbReference type="Pfam" id="PF03949">
    <property type="entry name" value="Malic_M"/>
    <property type="match status" value="1"/>
</dbReference>
<dbReference type="SUPFAM" id="SSF53223">
    <property type="entry name" value="Aminoacid dehydrogenase-like, N-terminal domain"/>
    <property type="match status" value="1"/>
</dbReference>
<dbReference type="SMART" id="SM01274">
    <property type="entry name" value="malic"/>
    <property type="match status" value="1"/>
</dbReference>
<dbReference type="InterPro" id="IPR037062">
    <property type="entry name" value="Malic_N_dom_sf"/>
</dbReference>
<dbReference type="Gene3D" id="3.40.50.720">
    <property type="entry name" value="NAD(P)-binding Rossmann-like Domain"/>
    <property type="match status" value="1"/>
</dbReference>
<comment type="cofactor">
    <cofactor evidence="2">
        <name>Mg(2+)</name>
        <dbReference type="ChEBI" id="CHEBI:18420"/>
    </cofactor>
</comment>
<dbReference type="RefSeq" id="WP_107822277.1">
    <property type="nucleotide sequence ID" value="NZ_OY782574.1"/>
</dbReference>